<keyword evidence="5" id="KW-0811">Translocation</keyword>
<gene>
    <name evidence="10" type="ORF">PACLA_8A050059</name>
</gene>
<comment type="caution">
    <text evidence="10">The sequence shown here is derived from an EMBL/GenBank/DDBJ whole genome shotgun (WGS) entry which is preliminary data.</text>
</comment>
<sequence>MAAATELSFRNKSSNSLANDSDRSPLSWESFLPNHAIFKALEKRAKLPREEVYLDKNVLAEMHGDLFLWDDDWKQIHVANLKNLKAKNERSSKLQTLLCTSPPLFNINKMVFSETGAYLALIGQHGVCVVELPQKRGKFTQFEHGKEKINCRSVNVDEHFFTCHQTITIFETKWFPGCRDDIHLVILTSDNQIRLYNITKPLSPLDIISVGSVPPDQNLCCPGKTTFAEAFGEIVISFDFAGSVNTKSFSKVRGSSDDVVYPVFLLRENGDVLYMLLMLSTNRFFYELQGCLPVYPPAEDNYGVDSCDILCFPTNPVVVAITTCSGVIYHCIVLDSEEEDVFSKPFDESDGVSSHADSVFSQSASTQSLYVYECMELALSANSEQEKSFEDTDKFATETFENKDETYTVKLFKDDTSGNRYHCFHPAGIHTVTLPWLRNLHQFCNETERVVSFDSNENGIVQHLICTNPVPSSSVNLIGFTVVCDWELGATIVALTDAMECITKSLKFLNRPPSPSPISEESGLNDIPNDSSERLSSGGEFGNRIKQVLRRDTSNPLLRSSSENTNLSPKDCFQFLTAATHTFRVEYINRQKLAQEEIERRLDILGRQSDKQTEDLIYLNEEKGSLQERMEMLAEKYEDTKDRQELILKRIENVLEFIQSRQPVLSHAEIRMKQELQEMAKNIKIFQKSFDQLQQKRKYLGRKEEGSWKPKARTLSASHQTQLTSLLKEESDCIHNLVKEVRDLKLQVGF</sequence>
<protein>
    <submittedName>
        <fullName evidence="10">Nuclear pore complex Nup88</fullName>
    </submittedName>
</protein>
<dbReference type="SUPFAM" id="SSF50978">
    <property type="entry name" value="WD40 repeat-like"/>
    <property type="match status" value="1"/>
</dbReference>
<organism evidence="10 11">
    <name type="scientific">Paramuricea clavata</name>
    <name type="common">Red gorgonian</name>
    <name type="synonym">Violescent sea-whip</name>
    <dbReference type="NCBI Taxonomy" id="317549"/>
    <lineage>
        <taxon>Eukaryota</taxon>
        <taxon>Metazoa</taxon>
        <taxon>Cnidaria</taxon>
        <taxon>Anthozoa</taxon>
        <taxon>Octocorallia</taxon>
        <taxon>Malacalcyonacea</taxon>
        <taxon>Plexauridae</taxon>
        <taxon>Paramuricea</taxon>
    </lineage>
</organism>
<dbReference type="GO" id="GO:0005643">
    <property type="term" value="C:nuclear pore"/>
    <property type="evidence" value="ECO:0007669"/>
    <property type="project" value="UniProtKB-SubCell"/>
</dbReference>
<accession>A0A7D9ICS5</accession>
<evidence type="ECO:0000256" key="7">
    <source>
        <dbReference type="ARBA" id="ARBA00023242"/>
    </source>
</evidence>
<dbReference type="PANTHER" id="PTHR13257">
    <property type="entry name" value="NUCLEOPORIN NUP84-RELATED"/>
    <property type="match status" value="1"/>
</dbReference>
<evidence type="ECO:0000256" key="1">
    <source>
        <dbReference type="ARBA" id="ARBA00004567"/>
    </source>
</evidence>
<keyword evidence="7" id="KW-0539">Nucleus</keyword>
<comment type="subcellular location">
    <subcellularLocation>
        <location evidence="1">Nucleus</location>
        <location evidence="1">Nuclear pore complex</location>
    </subcellularLocation>
</comment>
<keyword evidence="2" id="KW-0813">Transport</keyword>
<dbReference type="Pfam" id="PF10168">
    <property type="entry name" value="Nup88"/>
    <property type="match status" value="1"/>
</dbReference>
<evidence type="ECO:0000256" key="2">
    <source>
        <dbReference type="ARBA" id="ARBA00022448"/>
    </source>
</evidence>
<dbReference type="InterPro" id="IPR036322">
    <property type="entry name" value="WD40_repeat_dom_sf"/>
</dbReference>
<evidence type="ECO:0000256" key="6">
    <source>
        <dbReference type="ARBA" id="ARBA00023132"/>
    </source>
</evidence>
<dbReference type="GO" id="GO:0000055">
    <property type="term" value="P:ribosomal large subunit export from nucleus"/>
    <property type="evidence" value="ECO:0007669"/>
    <property type="project" value="InterPro"/>
</dbReference>
<dbReference type="GO" id="GO:0000056">
    <property type="term" value="P:ribosomal small subunit export from nucleus"/>
    <property type="evidence" value="ECO:0007669"/>
    <property type="project" value="InterPro"/>
</dbReference>
<keyword evidence="8" id="KW-0175">Coiled coil</keyword>
<evidence type="ECO:0000256" key="8">
    <source>
        <dbReference type="SAM" id="Coils"/>
    </source>
</evidence>
<dbReference type="InterPro" id="IPR037700">
    <property type="entry name" value="NUP88/NUP82"/>
</dbReference>
<keyword evidence="4" id="KW-0653">Protein transport</keyword>
<keyword evidence="3" id="KW-0509">mRNA transport</keyword>
<dbReference type="GO" id="GO:0017056">
    <property type="term" value="F:structural constituent of nuclear pore"/>
    <property type="evidence" value="ECO:0007669"/>
    <property type="project" value="InterPro"/>
</dbReference>
<evidence type="ECO:0000313" key="10">
    <source>
        <dbReference type="EMBL" id="CAB4002563.1"/>
    </source>
</evidence>
<evidence type="ECO:0000256" key="3">
    <source>
        <dbReference type="ARBA" id="ARBA00022816"/>
    </source>
</evidence>
<dbReference type="GO" id="GO:0006406">
    <property type="term" value="P:mRNA export from nucleus"/>
    <property type="evidence" value="ECO:0007669"/>
    <property type="project" value="TreeGrafter"/>
</dbReference>
<dbReference type="InterPro" id="IPR019321">
    <property type="entry name" value="Nucleoporin_Nup88"/>
</dbReference>
<dbReference type="EMBL" id="CACRXK020004387">
    <property type="protein sequence ID" value="CAB4002563.1"/>
    <property type="molecule type" value="Genomic_DNA"/>
</dbReference>
<keyword evidence="11" id="KW-1185">Reference proteome</keyword>
<dbReference type="GO" id="GO:0006606">
    <property type="term" value="P:protein import into nucleus"/>
    <property type="evidence" value="ECO:0007669"/>
    <property type="project" value="TreeGrafter"/>
</dbReference>
<dbReference type="AlphaFoldDB" id="A0A7D9ICS5"/>
<feature type="region of interest" description="Disordered" evidence="9">
    <location>
        <begin position="512"/>
        <end position="539"/>
    </location>
</feature>
<dbReference type="Proteomes" id="UP001152795">
    <property type="component" value="Unassembled WGS sequence"/>
</dbReference>
<name>A0A7D9ICS5_PARCT</name>
<proteinExistence type="predicted"/>
<evidence type="ECO:0000313" key="11">
    <source>
        <dbReference type="Proteomes" id="UP001152795"/>
    </source>
</evidence>
<feature type="coiled-coil region" evidence="8">
    <location>
        <begin position="623"/>
        <end position="696"/>
    </location>
</feature>
<dbReference type="OrthoDB" id="341482at2759"/>
<keyword evidence="6" id="KW-0906">Nuclear pore complex</keyword>
<evidence type="ECO:0000256" key="5">
    <source>
        <dbReference type="ARBA" id="ARBA00023010"/>
    </source>
</evidence>
<dbReference type="PANTHER" id="PTHR13257:SF0">
    <property type="entry name" value="NUCLEAR PORE COMPLEX PROTEIN NUP88"/>
    <property type="match status" value="1"/>
</dbReference>
<evidence type="ECO:0000256" key="4">
    <source>
        <dbReference type="ARBA" id="ARBA00022927"/>
    </source>
</evidence>
<evidence type="ECO:0000256" key="9">
    <source>
        <dbReference type="SAM" id="MobiDB-lite"/>
    </source>
</evidence>
<reference evidence="10" key="1">
    <citation type="submission" date="2020-04" db="EMBL/GenBank/DDBJ databases">
        <authorList>
            <person name="Alioto T."/>
            <person name="Alioto T."/>
            <person name="Gomez Garrido J."/>
        </authorList>
    </citation>
    <scope>NUCLEOTIDE SEQUENCE</scope>
    <source>
        <strain evidence="10">A484AB</strain>
    </source>
</reference>